<dbReference type="Pfam" id="PF00545">
    <property type="entry name" value="Ribonuclease"/>
    <property type="match status" value="1"/>
</dbReference>
<evidence type="ECO:0000313" key="4">
    <source>
        <dbReference type="EMBL" id="KDN67741.1"/>
    </source>
</evidence>
<dbReference type="AlphaFoldDB" id="A0A066XPS5"/>
<name>A0A066XPS5_COLSU</name>
<accession>A0A066XPS5</accession>
<dbReference type="SUPFAM" id="SSF53933">
    <property type="entry name" value="Microbial ribonucleases"/>
    <property type="match status" value="1"/>
</dbReference>
<dbReference type="InterPro" id="IPR016191">
    <property type="entry name" value="Ribonuclease/ribotoxin"/>
</dbReference>
<dbReference type="HOGENOM" id="CLU_1993075_0_0_1"/>
<reference evidence="5" key="1">
    <citation type="journal article" date="2014" name="Genome Announc.">
        <title>Draft genome sequence of Colletotrichum sublineola, a destructive pathogen of cultivated sorghum.</title>
        <authorList>
            <person name="Baroncelli R."/>
            <person name="Sanz-Martin J.M."/>
            <person name="Rech G.E."/>
            <person name="Sukno S.A."/>
            <person name="Thon M.R."/>
        </authorList>
    </citation>
    <scope>NUCLEOTIDE SEQUENCE [LARGE SCALE GENOMIC DNA]</scope>
    <source>
        <strain evidence="5">TX430BB</strain>
    </source>
</reference>
<dbReference type="Gene3D" id="3.10.450.30">
    <property type="entry name" value="Microbial ribonucleases"/>
    <property type="match status" value="1"/>
</dbReference>
<protein>
    <submittedName>
        <fullName evidence="4">Putative ribonuclease</fullName>
    </submittedName>
</protein>
<evidence type="ECO:0000256" key="3">
    <source>
        <dbReference type="SAM" id="SignalP"/>
    </source>
</evidence>
<dbReference type="GO" id="GO:0004521">
    <property type="term" value="F:RNA endonuclease activity"/>
    <property type="evidence" value="ECO:0007669"/>
    <property type="project" value="InterPro"/>
</dbReference>
<evidence type="ECO:0000313" key="5">
    <source>
        <dbReference type="Proteomes" id="UP000027238"/>
    </source>
</evidence>
<dbReference type="eggNOG" id="ENOG502SA4T">
    <property type="taxonomic scope" value="Eukaryota"/>
</dbReference>
<keyword evidence="1" id="KW-0540">Nuclease</keyword>
<evidence type="ECO:0000256" key="1">
    <source>
        <dbReference type="ARBA" id="ARBA00022722"/>
    </source>
</evidence>
<keyword evidence="2" id="KW-0378">Hydrolase</keyword>
<keyword evidence="5" id="KW-1185">Reference proteome</keyword>
<feature type="signal peptide" evidence="3">
    <location>
        <begin position="1"/>
        <end position="19"/>
    </location>
</feature>
<dbReference type="InterPro" id="IPR000026">
    <property type="entry name" value="N1-like"/>
</dbReference>
<dbReference type="Proteomes" id="UP000027238">
    <property type="component" value="Unassembled WGS sequence"/>
</dbReference>
<dbReference type="GO" id="GO:0016787">
    <property type="term" value="F:hydrolase activity"/>
    <property type="evidence" value="ECO:0007669"/>
    <property type="project" value="UniProtKB-KW"/>
</dbReference>
<dbReference type="OrthoDB" id="5425539at2759"/>
<feature type="chain" id="PRO_5001630598" evidence="3">
    <location>
        <begin position="20"/>
        <end position="126"/>
    </location>
</feature>
<organism evidence="4 5">
    <name type="scientific">Colletotrichum sublineola</name>
    <name type="common">Sorghum anthracnose fungus</name>
    <dbReference type="NCBI Taxonomy" id="1173701"/>
    <lineage>
        <taxon>Eukaryota</taxon>
        <taxon>Fungi</taxon>
        <taxon>Dikarya</taxon>
        <taxon>Ascomycota</taxon>
        <taxon>Pezizomycotina</taxon>
        <taxon>Sordariomycetes</taxon>
        <taxon>Hypocreomycetidae</taxon>
        <taxon>Glomerellales</taxon>
        <taxon>Glomerellaceae</taxon>
        <taxon>Colletotrichum</taxon>
        <taxon>Colletotrichum graminicola species complex</taxon>
    </lineage>
</organism>
<gene>
    <name evidence="4" type="ORF">CSUB01_06737</name>
</gene>
<comment type="caution">
    <text evidence="4">The sequence shown here is derived from an EMBL/GenBank/DDBJ whole genome shotgun (WGS) entry which is preliminary data.</text>
</comment>
<proteinExistence type="predicted"/>
<keyword evidence="3" id="KW-0732">Signal</keyword>
<dbReference type="EMBL" id="JMSE01000782">
    <property type="protein sequence ID" value="KDN67741.1"/>
    <property type="molecule type" value="Genomic_DNA"/>
</dbReference>
<evidence type="ECO:0000256" key="2">
    <source>
        <dbReference type="ARBA" id="ARBA00022801"/>
    </source>
</evidence>
<dbReference type="GO" id="GO:0003723">
    <property type="term" value="F:RNA binding"/>
    <property type="evidence" value="ECO:0007669"/>
    <property type="project" value="InterPro"/>
</dbReference>
<sequence length="126" mass="14176">MVCLKPAFLLSLFAALAVANPVLASDQALDKRQGVSFISKVTCGDNTYARRQLEDAAAEGCRLYFAREQVGSSEYPHRFNNRENLHMPRGTLAHVNRKFAATRSSHPLDLILPVPNREMMMEEKKE</sequence>